<keyword evidence="1" id="KW-0285">Flavoprotein</keyword>
<evidence type="ECO:0000313" key="4">
    <source>
        <dbReference type="EMBL" id="PXF32734.1"/>
    </source>
</evidence>
<name>A0ABX5M1E1_9GAMM</name>
<keyword evidence="2" id="KW-0560">Oxidoreductase</keyword>
<dbReference type="SUPFAM" id="SSF51905">
    <property type="entry name" value="FAD/NAD(P)-binding domain"/>
    <property type="match status" value="1"/>
</dbReference>
<reference evidence="4 5" key="1">
    <citation type="submission" date="2015-03" db="EMBL/GenBank/DDBJ databases">
        <authorList>
            <person name="Krishnan R."/>
            <person name="Midha S."/>
            <person name="Patil P.B."/>
            <person name="Rameshkumar N."/>
        </authorList>
    </citation>
    <scope>NUCLEOTIDE SEQUENCE [LARGE SCALE GENOMIC DNA]</scope>
    <source>
        <strain evidence="4 5">L1E11</strain>
    </source>
</reference>
<evidence type="ECO:0000256" key="1">
    <source>
        <dbReference type="ARBA" id="ARBA00022630"/>
    </source>
</evidence>
<feature type="domain" description="FAD/NAD(P)-binding" evidence="3">
    <location>
        <begin position="187"/>
        <end position="286"/>
    </location>
</feature>
<accession>A0ABX5M1E1</accession>
<dbReference type="Pfam" id="PF07992">
    <property type="entry name" value="Pyr_redox_2"/>
    <property type="match status" value="2"/>
</dbReference>
<comment type="caution">
    <text evidence="4">The sequence shown here is derived from an EMBL/GenBank/DDBJ whole genome shotgun (WGS) entry which is preliminary data.</text>
</comment>
<feature type="domain" description="FAD/NAD(P)-binding" evidence="3">
    <location>
        <begin position="11"/>
        <end position="141"/>
    </location>
</feature>
<gene>
    <name evidence="4" type="ORF">WH50_02780</name>
</gene>
<dbReference type="PRINTS" id="PR00469">
    <property type="entry name" value="PNDRDTASEII"/>
</dbReference>
<evidence type="ECO:0000256" key="2">
    <source>
        <dbReference type="ARBA" id="ARBA00023002"/>
    </source>
</evidence>
<organism evidence="4 5">
    <name type="scientific">Pokkaliibacter plantistimulans</name>
    <dbReference type="NCBI Taxonomy" id="1635171"/>
    <lineage>
        <taxon>Bacteria</taxon>
        <taxon>Pseudomonadati</taxon>
        <taxon>Pseudomonadota</taxon>
        <taxon>Gammaproteobacteria</taxon>
        <taxon>Oceanospirillales</taxon>
        <taxon>Balneatrichaceae</taxon>
        <taxon>Pokkaliibacter</taxon>
    </lineage>
</organism>
<dbReference type="RefSeq" id="WP_110185928.1">
    <property type="nucleotide sequence ID" value="NZ_CP177354.1"/>
</dbReference>
<dbReference type="Proteomes" id="UP000248090">
    <property type="component" value="Unassembled WGS sequence"/>
</dbReference>
<dbReference type="Gene3D" id="3.50.50.60">
    <property type="entry name" value="FAD/NAD(P)-binding domain"/>
    <property type="match status" value="2"/>
</dbReference>
<proteinExistence type="predicted"/>
<dbReference type="InterPro" id="IPR050097">
    <property type="entry name" value="Ferredoxin-NADP_redctase_2"/>
</dbReference>
<evidence type="ECO:0000259" key="3">
    <source>
        <dbReference type="Pfam" id="PF07992"/>
    </source>
</evidence>
<dbReference type="InterPro" id="IPR036188">
    <property type="entry name" value="FAD/NAD-bd_sf"/>
</dbReference>
<protein>
    <submittedName>
        <fullName evidence="4">Thioredoxin reductase</fullName>
    </submittedName>
</protein>
<dbReference type="EMBL" id="LAPT01000009">
    <property type="protein sequence ID" value="PXF32734.1"/>
    <property type="molecule type" value="Genomic_DNA"/>
</dbReference>
<dbReference type="PANTHER" id="PTHR48105">
    <property type="entry name" value="THIOREDOXIN REDUCTASE 1-RELATED-RELATED"/>
    <property type="match status" value="1"/>
</dbReference>
<dbReference type="PRINTS" id="PR00368">
    <property type="entry name" value="FADPNR"/>
</dbReference>
<sequence>MESDVIRLESDVIVIGGNFAGVSAAMQLARARKRVVVVDAGQPRNRFASASQGFLGQDGSSPIAIQAVAKRQLLAYPTVSWLEGSAEWVFRVEDEFIVMLGDDRQVVGRKLILASGVRDELPDIAGLQPRWGRSVLHCPYCHGYEIGEGQLGILANHAMAPHQSLLVADWGPVIYFSQGQFTPDEEQRQHMQVRGIQIESSPVVAILGNGTEMDAVRLEDGREIVMKALFTAPRVHLNSGLIEQLGCRLLDGPLGPCVDVDVWGRTSVEGVFAAGDIAIQRHNATLASASGVNAGVGAHQSLLGML</sequence>
<dbReference type="InterPro" id="IPR023753">
    <property type="entry name" value="FAD/NAD-binding_dom"/>
</dbReference>
<keyword evidence="5" id="KW-1185">Reference proteome</keyword>
<evidence type="ECO:0000313" key="5">
    <source>
        <dbReference type="Proteomes" id="UP000248090"/>
    </source>
</evidence>